<dbReference type="Proteomes" id="UP000273675">
    <property type="component" value="Unassembled WGS sequence"/>
</dbReference>
<evidence type="ECO:0000313" key="2">
    <source>
        <dbReference type="Proteomes" id="UP000273675"/>
    </source>
</evidence>
<evidence type="ECO:0008006" key="3">
    <source>
        <dbReference type="Google" id="ProtNLM"/>
    </source>
</evidence>
<accession>A0A495DEZ6</accession>
<reference evidence="1 2" key="1">
    <citation type="submission" date="2018-10" db="EMBL/GenBank/DDBJ databases">
        <title>Genomic Encyclopedia of Type Strains, Phase IV (KMG-IV): sequencing the most valuable type-strain genomes for metagenomic binning, comparative biology and taxonomic classification.</title>
        <authorList>
            <person name="Goeker M."/>
        </authorList>
    </citation>
    <scope>NUCLEOTIDE SEQUENCE [LARGE SCALE GENOMIC DNA]</scope>
    <source>
        <strain evidence="1 2">DSM 4734</strain>
    </source>
</reference>
<dbReference type="OrthoDB" id="9909597at2"/>
<gene>
    <name evidence="1" type="ORF">C7435_1304</name>
</gene>
<organism evidence="1 2">
    <name type="scientific">Maricaulis maris</name>
    <dbReference type="NCBI Taxonomy" id="74318"/>
    <lineage>
        <taxon>Bacteria</taxon>
        <taxon>Pseudomonadati</taxon>
        <taxon>Pseudomonadota</taxon>
        <taxon>Alphaproteobacteria</taxon>
        <taxon>Maricaulales</taxon>
        <taxon>Maricaulaceae</taxon>
        <taxon>Maricaulis</taxon>
    </lineage>
</organism>
<dbReference type="RefSeq" id="WP_121210496.1">
    <property type="nucleotide sequence ID" value="NZ_RBIM01000003.1"/>
</dbReference>
<sequence>MGITYEDIDADGLVRVTLTGLPTRTDHAALIERVGAQIRSGQLRAVIIDASAAELPASTSFSEEVWEDFLSGLGHRPFAYVPPSGHDNAKRQAMIRLLLDEWGTCFTECTDVEQARAWCLARIAEQSD</sequence>
<protein>
    <recommendedName>
        <fullName evidence="3">SpoIIAA-like protein</fullName>
    </recommendedName>
</protein>
<name>A0A495DEZ6_9PROT</name>
<evidence type="ECO:0000313" key="1">
    <source>
        <dbReference type="EMBL" id="RKR00106.1"/>
    </source>
</evidence>
<dbReference type="EMBL" id="RBIM01000003">
    <property type="protein sequence ID" value="RKR00106.1"/>
    <property type="molecule type" value="Genomic_DNA"/>
</dbReference>
<comment type="caution">
    <text evidence="1">The sequence shown here is derived from an EMBL/GenBank/DDBJ whole genome shotgun (WGS) entry which is preliminary data.</text>
</comment>
<proteinExistence type="predicted"/>
<dbReference type="AlphaFoldDB" id="A0A495DEZ6"/>